<dbReference type="InterPro" id="IPR050297">
    <property type="entry name" value="LipidA_mod_glycosyltrf_83"/>
</dbReference>
<keyword evidence="5 8" id="KW-0812">Transmembrane</keyword>
<keyword evidence="6 8" id="KW-1133">Transmembrane helix</keyword>
<evidence type="ECO:0000259" key="9">
    <source>
        <dbReference type="Pfam" id="PF02366"/>
    </source>
</evidence>
<feature type="transmembrane region" description="Helical" evidence="8">
    <location>
        <begin position="301"/>
        <end position="322"/>
    </location>
</feature>
<dbReference type="Proteomes" id="UP000256478">
    <property type="component" value="Unassembled WGS sequence"/>
</dbReference>
<evidence type="ECO:0000256" key="6">
    <source>
        <dbReference type="ARBA" id="ARBA00022989"/>
    </source>
</evidence>
<feature type="transmembrane region" description="Helical" evidence="8">
    <location>
        <begin position="121"/>
        <end position="139"/>
    </location>
</feature>
<protein>
    <submittedName>
        <fullName evidence="10">Glycosyltransferase family 39 protein</fullName>
    </submittedName>
</protein>
<dbReference type="PANTHER" id="PTHR33908:SF3">
    <property type="entry name" value="UNDECAPRENYL PHOSPHATE-ALPHA-4-AMINO-4-DEOXY-L-ARABINOSE ARABINOSYL TRANSFERASE"/>
    <property type="match status" value="1"/>
</dbReference>
<dbReference type="InterPro" id="IPR003342">
    <property type="entry name" value="ArnT-like_N"/>
</dbReference>
<evidence type="ECO:0000313" key="10">
    <source>
        <dbReference type="EMBL" id="REL26956.1"/>
    </source>
</evidence>
<feature type="transmembrane region" description="Helical" evidence="8">
    <location>
        <begin position="416"/>
        <end position="438"/>
    </location>
</feature>
<keyword evidence="4 10" id="KW-0808">Transferase</keyword>
<keyword evidence="3" id="KW-0328">Glycosyltransferase</keyword>
<evidence type="ECO:0000256" key="2">
    <source>
        <dbReference type="ARBA" id="ARBA00022475"/>
    </source>
</evidence>
<dbReference type="GO" id="GO:0009103">
    <property type="term" value="P:lipopolysaccharide biosynthetic process"/>
    <property type="evidence" value="ECO:0007669"/>
    <property type="project" value="UniProtKB-ARBA"/>
</dbReference>
<dbReference type="GO" id="GO:0006493">
    <property type="term" value="P:protein O-linked glycosylation"/>
    <property type="evidence" value="ECO:0007669"/>
    <property type="project" value="InterPro"/>
</dbReference>
<accession>A0A3E0TQR8</accession>
<evidence type="ECO:0000256" key="7">
    <source>
        <dbReference type="ARBA" id="ARBA00023136"/>
    </source>
</evidence>
<dbReference type="AlphaFoldDB" id="A0A3E0TQR8"/>
<feature type="transmembrane region" description="Helical" evidence="8">
    <location>
        <begin position="151"/>
        <end position="170"/>
    </location>
</feature>
<keyword evidence="7 8" id="KW-0472">Membrane</keyword>
<evidence type="ECO:0000256" key="8">
    <source>
        <dbReference type="SAM" id="Phobius"/>
    </source>
</evidence>
<dbReference type="GO" id="GO:0010041">
    <property type="term" value="P:response to iron(III) ion"/>
    <property type="evidence" value="ECO:0007669"/>
    <property type="project" value="TreeGrafter"/>
</dbReference>
<sequence>MLKVARKQYRVKCSNMDNIYASQRYFSVKHIINNPLHWCLVLVASILLLRLASLGLYPLFDTTEARYGEIARIMFETQNWVTPQFDYNEPFWGKPPMHTWLTAMSFSWFGVSEFSARLPHFACGLVTLLMVYHFASSFITPERVSASRTALLAVVILSSSLGFIVASGMVMTDSALLCVTTLAMISYWYCYTAANKLWGLVFFGALGLGMLVKGPVAIVITGIALVTWSISQGQFKKAIRCLPWRQGMGVFLAVCLPWYIWAEVRTPGFVEYFILGEHFQRFLVPGWSGDLYGSAHDQPKGMIWVFWLGAAFPWSFILIALAGKRLIKRIFSLNSTKKAAHTHTDSQSYQTASPPINSLQKNAQPTNVAGINAYLIAWMLAPMLLFTLAGNILSAYVLPGFSAMALLLARQRNISLATNLFASLTLLVMLVVLTSYSLGLTTKSTAADLLGKDRSFQQETALFYWQKRPFSARFYSKGQAQLITQHAELSNLLAMRSTFLLVFQHHALTKLEQEFKLSKNCIELKQTSERLMLQCF</sequence>
<gene>
    <name evidence="10" type="ORF">DXX93_10485</name>
</gene>
<dbReference type="EMBL" id="QUOU01000001">
    <property type="protein sequence ID" value="REL26956.1"/>
    <property type="molecule type" value="Genomic_DNA"/>
</dbReference>
<keyword evidence="2" id="KW-1003">Cell membrane</keyword>
<comment type="caution">
    <text evidence="10">The sequence shown here is derived from an EMBL/GenBank/DDBJ whole genome shotgun (WGS) entry which is preliminary data.</text>
</comment>
<evidence type="ECO:0000256" key="3">
    <source>
        <dbReference type="ARBA" id="ARBA00022676"/>
    </source>
</evidence>
<dbReference type="GO" id="GO:0016763">
    <property type="term" value="F:pentosyltransferase activity"/>
    <property type="evidence" value="ECO:0007669"/>
    <property type="project" value="TreeGrafter"/>
</dbReference>
<reference evidence="10 11" key="1">
    <citation type="submission" date="2018-08" db="EMBL/GenBank/DDBJ databases">
        <title>Thalassotalea euphylliae genome.</title>
        <authorList>
            <person name="Summers S."/>
            <person name="Rice S.A."/>
            <person name="Freckelton M.L."/>
            <person name="Nedved B.T."/>
            <person name="Hadfield M.G."/>
        </authorList>
    </citation>
    <scope>NUCLEOTIDE SEQUENCE [LARGE SCALE GENOMIC DNA]</scope>
    <source>
        <strain evidence="10 11">H1</strain>
    </source>
</reference>
<evidence type="ECO:0000256" key="5">
    <source>
        <dbReference type="ARBA" id="ARBA00022692"/>
    </source>
</evidence>
<feature type="transmembrane region" description="Helical" evidence="8">
    <location>
        <begin position="38"/>
        <end position="60"/>
    </location>
</feature>
<comment type="subcellular location">
    <subcellularLocation>
        <location evidence="1">Cell membrane</location>
        <topology evidence="1">Multi-pass membrane protein</topology>
    </subcellularLocation>
</comment>
<dbReference type="Pfam" id="PF02366">
    <property type="entry name" value="PMT"/>
    <property type="match status" value="1"/>
</dbReference>
<feature type="transmembrane region" description="Helical" evidence="8">
    <location>
        <begin position="242"/>
        <end position="261"/>
    </location>
</feature>
<feature type="domain" description="ArnT-like N-terminal" evidence="9">
    <location>
        <begin position="52"/>
        <end position="273"/>
    </location>
</feature>
<dbReference type="OrthoDB" id="9775035at2"/>
<dbReference type="GO" id="GO:0000030">
    <property type="term" value="F:mannosyltransferase activity"/>
    <property type="evidence" value="ECO:0007669"/>
    <property type="project" value="InterPro"/>
</dbReference>
<name>A0A3E0TQR8_9GAMM</name>
<evidence type="ECO:0000256" key="1">
    <source>
        <dbReference type="ARBA" id="ARBA00004651"/>
    </source>
</evidence>
<evidence type="ECO:0000313" key="11">
    <source>
        <dbReference type="Proteomes" id="UP000256478"/>
    </source>
</evidence>
<feature type="transmembrane region" description="Helical" evidence="8">
    <location>
        <begin position="200"/>
        <end position="230"/>
    </location>
</feature>
<evidence type="ECO:0000256" key="4">
    <source>
        <dbReference type="ARBA" id="ARBA00022679"/>
    </source>
</evidence>
<proteinExistence type="predicted"/>
<dbReference type="PANTHER" id="PTHR33908">
    <property type="entry name" value="MANNOSYLTRANSFERASE YKCB-RELATED"/>
    <property type="match status" value="1"/>
</dbReference>
<organism evidence="10 11">
    <name type="scientific">Thalassotalea euphylliae</name>
    <dbReference type="NCBI Taxonomy" id="1655234"/>
    <lineage>
        <taxon>Bacteria</taxon>
        <taxon>Pseudomonadati</taxon>
        <taxon>Pseudomonadota</taxon>
        <taxon>Gammaproteobacteria</taxon>
        <taxon>Alteromonadales</taxon>
        <taxon>Colwelliaceae</taxon>
        <taxon>Thalassotalea</taxon>
    </lineage>
</organism>
<dbReference type="GO" id="GO:0005886">
    <property type="term" value="C:plasma membrane"/>
    <property type="evidence" value="ECO:0007669"/>
    <property type="project" value="UniProtKB-SubCell"/>
</dbReference>